<dbReference type="Gene3D" id="3.90.1150.10">
    <property type="entry name" value="Aspartate Aminotransferase, domain 1"/>
    <property type="match status" value="1"/>
</dbReference>
<evidence type="ECO:0000256" key="2">
    <source>
        <dbReference type="PIRSR" id="PIRSR000390-1"/>
    </source>
</evidence>
<dbReference type="SUPFAM" id="SSF53383">
    <property type="entry name" value="PLP-dependent transferases"/>
    <property type="match status" value="1"/>
</dbReference>
<evidence type="ECO:0008006" key="7">
    <source>
        <dbReference type="Google" id="ProtNLM"/>
    </source>
</evidence>
<evidence type="ECO:0000256" key="4">
    <source>
        <dbReference type="RuleBase" id="RU004508"/>
    </source>
</evidence>
<dbReference type="PANTHER" id="PTHR30244">
    <property type="entry name" value="TRANSAMINASE"/>
    <property type="match status" value="1"/>
</dbReference>
<evidence type="ECO:0000313" key="6">
    <source>
        <dbReference type="Proteomes" id="UP000036850"/>
    </source>
</evidence>
<dbReference type="EMBL" id="LFZX01000114">
    <property type="protein sequence ID" value="KNC66825.1"/>
    <property type="molecule type" value="Genomic_DNA"/>
</dbReference>
<dbReference type="PANTHER" id="PTHR30244:SF42">
    <property type="entry name" value="UDP-2-ACETAMIDO-2-DEOXY-3-OXO-D-GLUCURONATE AMINOTRANSFERASE"/>
    <property type="match status" value="1"/>
</dbReference>
<keyword evidence="1 3" id="KW-0663">Pyridoxal phosphate</keyword>
<name>A0A0L0ER24_9GAMM</name>
<dbReference type="PATRIC" id="fig|43658.6.peg.1375"/>
<feature type="active site" description="Proton acceptor" evidence="2">
    <location>
        <position position="189"/>
    </location>
</feature>
<reference evidence="6" key="1">
    <citation type="submission" date="2015-07" db="EMBL/GenBank/DDBJ databases">
        <title>Draft genome sequence of a Pseudoalteromonas rubra strain, OCN096, isolated from Kaneohe Bay, Oahu, Hawaii.</title>
        <authorList>
            <person name="Beurmann S."/>
            <person name="Ushijima B."/>
            <person name="Belcaid M."/>
            <person name="Callahan S.M."/>
            <person name="Aeby G.S."/>
        </authorList>
    </citation>
    <scope>NUCLEOTIDE SEQUENCE [LARGE SCALE GENOMIC DNA]</scope>
    <source>
        <strain evidence="6">OCN096</strain>
    </source>
</reference>
<organism evidence="5 6">
    <name type="scientific">Pseudoalteromonas rubra</name>
    <dbReference type="NCBI Taxonomy" id="43658"/>
    <lineage>
        <taxon>Bacteria</taxon>
        <taxon>Pseudomonadati</taxon>
        <taxon>Pseudomonadota</taxon>
        <taxon>Gammaproteobacteria</taxon>
        <taxon>Alteromonadales</taxon>
        <taxon>Pseudoalteromonadaceae</taxon>
        <taxon>Pseudoalteromonas</taxon>
    </lineage>
</organism>
<dbReference type="AlphaFoldDB" id="A0A0L0ER24"/>
<dbReference type="InterPro" id="IPR015422">
    <property type="entry name" value="PyrdxlP-dep_Trfase_small"/>
</dbReference>
<dbReference type="GO" id="GO:0008483">
    <property type="term" value="F:transaminase activity"/>
    <property type="evidence" value="ECO:0007669"/>
    <property type="project" value="TreeGrafter"/>
</dbReference>
<dbReference type="Gene3D" id="3.40.640.10">
    <property type="entry name" value="Type I PLP-dependent aspartate aminotransferase-like (Major domain)"/>
    <property type="match status" value="1"/>
</dbReference>
<evidence type="ECO:0000313" key="5">
    <source>
        <dbReference type="EMBL" id="KNC66825.1"/>
    </source>
</evidence>
<feature type="modified residue" description="N6-(pyridoxal phosphate)lysine" evidence="3">
    <location>
        <position position="189"/>
    </location>
</feature>
<proteinExistence type="inferred from homology"/>
<evidence type="ECO:0000256" key="1">
    <source>
        <dbReference type="ARBA" id="ARBA00022898"/>
    </source>
</evidence>
<dbReference type="InterPro" id="IPR015424">
    <property type="entry name" value="PyrdxlP-dep_Trfase"/>
</dbReference>
<dbReference type="Pfam" id="PF01041">
    <property type="entry name" value="DegT_DnrJ_EryC1"/>
    <property type="match status" value="1"/>
</dbReference>
<gene>
    <name evidence="5" type="ORF">AC626_14540</name>
</gene>
<comment type="similarity">
    <text evidence="4">Belongs to the DegT/DnrJ/EryC1 family.</text>
</comment>
<evidence type="ECO:0000256" key="3">
    <source>
        <dbReference type="PIRSR" id="PIRSR000390-2"/>
    </source>
</evidence>
<dbReference type="GO" id="GO:0000271">
    <property type="term" value="P:polysaccharide biosynthetic process"/>
    <property type="evidence" value="ECO:0007669"/>
    <property type="project" value="TreeGrafter"/>
</dbReference>
<dbReference type="OrthoDB" id="9804264at2"/>
<protein>
    <recommendedName>
        <fullName evidence="7">Aminotransferase DegT</fullName>
    </recommendedName>
</protein>
<dbReference type="GO" id="GO:0030170">
    <property type="term" value="F:pyridoxal phosphate binding"/>
    <property type="evidence" value="ECO:0007669"/>
    <property type="project" value="TreeGrafter"/>
</dbReference>
<dbReference type="PIRSF" id="PIRSF000390">
    <property type="entry name" value="PLP_StrS"/>
    <property type="match status" value="1"/>
</dbReference>
<dbReference type="InterPro" id="IPR000653">
    <property type="entry name" value="DegT/StrS_aminotransferase"/>
</dbReference>
<dbReference type="InterPro" id="IPR015421">
    <property type="entry name" value="PyrdxlP-dep_Trfase_major"/>
</dbReference>
<dbReference type="Proteomes" id="UP000036850">
    <property type="component" value="Unassembled WGS sequence"/>
</dbReference>
<accession>A0A0L0ER24</accession>
<comment type="caution">
    <text evidence="5">The sequence shown here is derived from an EMBL/GenBank/DDBJ whole genome shotgun (WGS) entry which is preliminary data.</text>
</comment>
<sequence>MVDIKFIDLGEQRKVISEAVTRNVLNTIERLDFIGGEYVKELERSLCEFSGSQFSASCGSGTDALVISLMALDLNKGDKVICPSYTFTATAEAIVLAGGIPVFIDVDKNGFNLCPSALESYLKLHKDVRGVISVDIFGNPCDYDEIRRICDEFGIFYISDAAQSFGSRYKNRSSVTIADVSTTSFYPAKPLGCYGDGGALLTNDEVLLNRIVSLRNHGQGESRYIYNEIGVCSRLDTIQAGVLLAKLSIFAQELTRREQVARLYHSMLSDKLICQNIANWSQSSWAQFTVRLNTGINDTEKLVACRDDIVSRISQTGIPVQVYYGLALHLQPPYIDFEKGDLSNTEFLSSSTFSLPMHPYLTDEQVRYICEQVNGVLHDYSI</sequence>
<dbReference type="CDD" id="cd00616">
    <property type="entry name" value="AHBA_syn"/>
    <property type="match status" value="1"/>
</dbReference>